<reference evidence="4 5" key="1">
    <citation type="journal article" date="2016" name="Nat. Commun.">
        <title>Thousands of microbial genomes shed light on interconnected biogeochemical processes in an aquifer system.</title>
        <authorList>
            <person name="Anantharaman K."/>
            <person name="Brown C.T."/>
            <person name="Hug L.A."/>
            <person name="Sharon I."/>
            <person name="Castelle C.J."/>
            <person name="Probst A.J."/>
            <person name="Thomas B.C."/>
            <person name="Singh A."/>
            <person name="Wilkins M.J."/>
            <person name="Karaoz U."/>
            <person name="Brodie E.L."/>
            <person name="Williams K.H."/>
            <person name="Hubbard S.S."/>
            <person name="Banfield J.F."/>
        </authorList>
    </citation>
    <scope>NUCLEOTIDE SEQUENCE [LARGE SCALE GENOMIC DNA]</scope>
</reference>
<evidence type="ECO:0000256" key="2">
    <source>
        <dbReference type="ARBA" id="ARBA00022695"/>
    </source>
</evidence>
<evidence type="ECO:0000259" key="3">
    <source>
        <dbReference type="Pfam" id="PF01467"/>
    </source>
</evidence>
<dbReference type="EMBL" id="MHPU01000008">
    <property type="protein sequence ID" value="OGZ89317.1"/>
    <property type="molecule type" value="Genomic_DNA"/>
</dbReference>
<dbReference type="NCBIfam" id="TIGR00125">
    <property type="entry name" value="cyt_tran_rel"/>
    <property type="match status" value="1"/>
</dbReference>
<dbReference type="SUPFAM" id="SSF52374">
    <property type="entry name" value="Nucleotidylyl transferase"/>
    <property type="match status" value="1"/>
</dbReference>
<dbReference type="Proteomes" id="UP000178935">
    <property type="component" value="Unassembled WGS sequence"/>
</dbReference>
<name>A0A1G2JQ91_9BACT</name>
<protein>
    <recommendedName>
        <fullName evidence="3">Cytidyltransferase-like domain-containing protein</fullName>
    </recommendedName>
</protein>
<dbReference type="InterPro" id="IPR014729">
    <property type="entry name" value="Rossmann-like_a/b/a_fold"/>
</dbReference>
<evidence type="ECO:0000313" key="4">
    <source>
        <dbReference type="EMBL" id="OGZ89317.1"/>
    </source>
</evidence>
<dbReference type="PANTHER" id="PTHR43793:SF1">
    <property type="entry name" value="FAD SYNTHASE"/>
    <property type="match status" value="1"/>
</dbReference>
<feature type="domain" description="Cytidyltransferase-like" evidence="3">
    <location>
        <begin position="9"/>
        <end position="121"/>
    </location>
</feature>
<keyword evidence="1" id="KW-0808">Transferase</keyword>
<dbReference type="InterPro" id="IPR004821">
    <property type="entry name" value="Cyt_trans-like"/>
</dbReference>
<organism evidence="4 5">
    <name type="scientific">Candidatus Staskawiczbacteria bacterium RIFOXYD1_FULL_32_13</name>
    <dbReference type="NCBI Taxonomy" id="1802234"/>
    <lineage>
        <taxon>Bacteria</taxon>
        <taxon>Candidatus Staskawicziibacteriota</taxon>
    </lineage>
</organism>
<dbReference type="InterPro" id="IPR050385">
    <property type="entry name" value="Archaeal_FAD_synthase"/>
</dbReference>
<gene>
    <name evidence="4" type="ORF">A2561_02635</name>
</gene>
<keyword evidence="2" id="KW-0548">Nucleotidyltransferase</keyword>
<sequence length="150" mass="16823">MEGKKIVITSGYFNPLHIGHINLIRESKKLGDFLVVLVNNDKQVKLKGSVPFMKEQERLEIVKALRYADEVILSVDKDATQAKSLKLIANKYKGDLCFAKGGDRNFDNLPESEKDVCKKFNIKVLNGVGGDKVQSSSWLLKNTVDKIKQS</sequence>
<dbReference type="Pfam" id="PF01467">
    <property type="entry name" value="CTP_transf_like"/>
    <property type="match status" value="1"/>
</dbReference>
<dbReference type="PANTHER" id="PTHR43793">
    <property type="entry name" value="FAD SYNTHASE"/>
    <property type="match status" value="1"/>
</dbReference>
<accession>A0A1G2JQ91</accession>
<comment type="caution">
    <text evidence="4">The sequence shown here is derived from an EMBL/GenBank/DDBJ whole genome shotgun (WGS) entry which is preliminary data.</text>
</comment>
<dbReference type="GO" id="GO:0016779">
    <property type="term" value="F:nucleotidyltransferase activity"/>
    <property type="evidence" value="ECO:0007669"/>
    <property type="project" value="UniProtKB-KW"/>
</dbReference>
<proteinExistence type="predicted"/>
<evidence type="ECO:0000256" key="1">
    <source>
        <dbReference type="ARBA" id="ARBA00022679"/>
    </source>
</evidence>
<dbReference type="AlphaFoldDB" id="A0A1G2JQ91"/>
<evidence type="ECO:0000313" key="5">
    <source>
        <dbReference type="Proteomes" id="UP000178935"/>
    </source>
</evidence>
<dbReference type="Gene3D" id="3.40.50.620">
    <property type="entry name" value="HUPs"/>
    <property type="match status" value="1"/>
</dbReference>